<dbReference type="GO" id="GO:0005829">
    <property type="term" value="C:cytosol"/>
    <property type="evidence" value="ECO:0007669"/>
    <property type="project" value="TreeGrafter"/>
</dbReference>
<reference evidence="3 4" key="1">
    <citation type="journal article" date="2018" name="MBio">
        <title>Comparative Genomics Reveals the Core Gene Toolbox for the Fungus-Insect Symbiosis.</title>
        <authorList>
            <person name="Wang Y."/>
            <person name="Stata M."/>
            <person name="Wang W."/>
            <person name="Stajich J.E."/>
            <person name="White M.M."/>
            <person name="Moncalvo J.M."/>
        </authorList>
    </citation>
    <scope>NUCLEOTIDE SEQUENCE [LARGE SCALE GENOMIC DNA]</scope>
    <source>
        <strain evidence="3 4">SC-DP-2</strain>
    </source>
</reference>
<feature type="domain" description="E3 ubiquitin-protein ligase listerin N-terminal" evidence="2">
    <location>
        <begin position="101"/>
        <end position="435"/>
    </location>
</feature>
<dbReference type="InterPro" id="IPR054476">
    <property type="entry name" value="Ltn1_N"/>
</dbReference>
<feature type="compositionally biased region" description="Low complexity" evidence="1">
    <location>
        <begin position="73"/>
        <end position="93"/>
    </location>
</feature>
<dbReference type="GO" id="GO:0072344">
    <property type="term" value="P:rescue of stalled ribosome"/>
    <property type="evidence" value="ECO:0007669"/>
    <property type="project" value="TreeGrafter"/>
</dbReference>
<dbReference type="PANTHER" id="PTHR12389">
    <property type="entry name" value="ZINC FINGER PROTEIN 294"/>
    <property type="match status" value="1"/>
</dbReference>
<keyword evidence="4" id="KW-1185">Reference proteome</keyword>
<evidence type="ECO:0000313" key="3">
    <source>
        <dbReference type="EMBL" id="PVV03973.1"/>
    </source>
</evidence>
<dbReference type="OrthoDB" id="6108at2759"/>
<evidence type="ECO:0000259" key="2">
    <source>
        <dbReference type="Pfam" id="PF22958"/>
    </source>
</evidence>
<sequence length="2001" mass="226092">MAGGKNKSIEKQKNTSRATSSRAAELLGANNQTVNAFKTNAALAFSQFGISPAAQTDFPSAGEGSEKSAVLDQTKNSMKSSKTKSKPQSQQKSVIHSNAQIDDQLANLFKRMRKKDATTRIKTLTELSSYVSSFVDLPQDQIPSSNTENLEGIINGLLIGWPAVFEAQIFDLDRRIRMLSVSFLSIFFKVTKKRSTPCLKQLLGPWICSFFDTNSDVSKTSISIFEENFCKSAEQKIRLLDFCHSGILDFLTNNFFTLTQETCGDRKLFEEEELKERYFLIVSGSFKTFEYLLKIPALSMDPEILMKYNSILSGESLWNKFLSIQYLPQTVLKALYSCFSSWMQREEGSDFSIDNGYRIAYILTKRTLQPSNDLVFDSYIWDSILLAAKNFPSIWTESDSNKNHILYTDLISYIKSGKSSYSQYYYNSMLILLNFIPNELLLEANNADRLLSALWDGAPSEIKQLGYNNNQTSNNSRVPRVGLKPYNKHLNMGTASDSSEKIKLLPNSKNSVVSFIKMITECHLHVWRIKLKSIADLSSSPLVPETITDSIGSDIKRISDLLIDINSTYNIDKTESFFIFIENVIIASSIKPLTQNEAINNIFSETFLNSLAKSVDSKFYDIQTLYATVNFLSLLSCEPISSLASSSLYKGDLSSFNTIENWANEKAAFLISMLSEELLSEDLGSLSIEASSSKSSSFNLVGSKAFIEFYPSIVFTKYDSQFCGFYLSEASRQNSAVVRAEEYNIKDLVFFMSQKYKHALCSSLDANEIPSMLGKITSQFFVNESFNGTVLDYLLSSNQWWRLEAAVETLFNALESKEFSDAFPNSEYELSLSIQCLDSLFSDLFGPSNSLYITNTNTQKLNSLLPEILSKLFTIYYKNMNSHKFKELGLSAQTVNSIIAYFINLTSKTQLQCKSLSEIDGLYQNDSFEYFSPENAGSLSLFIQSKLSDAVQQTFLLLSTMPNVAFLLIKALTKVSSDLGSDFFLCLFKAKVLKQDTRFKRRLSNSQPSLIQNIESTIVDSQSFSETDSDSLTKSIIYQTSKSILNEIIDPVQLRKSPSHGFEVYDLIQVSYEFLKFSFDVSVGSNLKCLENLSIIWKNWFLMTEGKNLWKQLLAQINSGLNSELLSSFSAPNHFNYSEYGYEIQSLSVVGRKGNTPTRKSNGIKENIANFALFCGSCFEYTTLLLKGSNFSDSVKIADLFDQAAGENPESIKYLLCGFAAIEIILFNSGNVPFHEFAENRLDRNKCYPVISELVKFQIAKESEGRNDWIRVFVDALLFGSDFESKSGSKKHFAMFAVCLCSELNNNSVETMEFWSEVLISIFSYLFSVSNYVVNMAESYGIESEYYTRDLHQEIEFIDGVFEPLKEFLNSKTVISESCFALLVISKAIRKFNMIEEVEQVYAGISLIQFGALKRLSCSTNHQSGILSSILCILLKSLLETKTSRLDTSVLLDNICKLSVSAFDRMCLGGDIALEDTDTDTGKEIEMKGQTLSSEEKEYMKLFELSVWSSLFCEILPSISYSRLLEMVAKIEDIMEHVSSFAVSESKKELQLLWIGVGARLVKGISNTYLHADEIKRLGEAVYSFLNSVDDLIFSASLSTKLDGMEFIYKEYGNALISSSKFQSNFSIEKCWSNLHELSSSTNGEMSMLKGYFYYQREMALDLRISNLEAGRVERYTKQVFQIEDVQKYQSVGYVRIVESCTRIKCNTVRLFECLEKYKLKQSQGNGGGGERQEIDLNKGDGSYSEISRNTVNWMVSVWMFIQTVDTFWMNMSEEERLDDMERVLLILNESKVGNWRVWDGGFGRVYIQEDEFVGSDDRTDVCRTGYVWGDEIKPIWKESMMENSGSVDVKCKVVGALLNAVVEAEKEGLGGIIGNKSTEEVDLVKRSMESWRTSARKDEMARIEIEFEAYEFKLGVSIKIAGTYPLQTEDGKYPMEMRIDQGKNIVLDGEKVRQLEVKFRSMGNQPYMGLGGIKWEDKGEDEMESSRGGYDIRDDNESGG</sequence>
<dbReference type="Proteomes" id="UP000245609">
    <property type="component" value="Unassembled WGS sequence"/>
</dbReference>
<dbReference type="GO" id="GO:1990112">
    <property type="term" value="C:RQC complex"/>
    <property type="evidence" value="ECO:0007669"/>
    <property type="project" value="InterPro"/>
</dbReference>
<dbReference type="STRING" id="133381.A0A2T9ZH98"/>
<dbReference type="GO" id="GO:0043023">
    <property type="term" value="F:ribosomal large subunit binding"/>
    <property type="evidence" value="ECO:0007669"/>
    <property type="project" value="TreeGrafter"/>
</dbReference>
<comment type="caution">
    <text evidence="3">The sequence shown here is derived from an EMBL/GenBank/DDBJ whole genome shotgun (WGS) entry which is preliminary data.</text>
</comment>
<dbReference type="InterPro" id="IPR039795">
    <property type="entry name" value="LTN1/Rkr1"/>
</dbReference>
<dbReference type="Pfam" id="PF22958">
    <property type="entry name" value="Ltn1_1st"/>
    <property type="match status" value="1"/>
</dbReference>
<protein>
    <recommendedName>
        <fullName evidence="2">E3 ubiquitin-protein ligase listerin N-terminal domain-containing protein</fullName>
    </recommendedName>
</protein>
<feature type="region of interest" description="Disordered" evidence="1">
    <location>
        <begin position="1"/>
        <end position="24"/>
    </location>
</feature>
<dbReference type="PANTHER" id="PTHR12389:SF0">
    <property type="entry name" value="E3 UBIQUITIN-PROTEIN LIGASE LISTERIN"/>
    <property type="match status" value="1"/>
</dbReference>
<feature type="region of interest" description="Disordered" evidence="1">
    <location>
        <begin position="57"/>
        <end position="97"/>
    </location>
</feature>
<gene>
    <name evidence="3" type="ORF">BB560_001545</name>
</gene>
<proteinExistence type="predicted"/>
<dbReference type="GO" id="GO:0061630">
    <property type="term" value="F:ubiquitin protein ligase activity"/>
    <property type="evidence" value="ECO:0007669"/>
    <property type="project" value="InterPro"/>
</dbReference>
<evidence type="ECO:0000256" key="1">
    <source>
        <dbReference type="SAM" id="MobiDB-lite"/>
    </source>
</evidence>
<name>A0A2T9ZH98_9FUNG</name>
<organism evidence="3 4">
    <name type="scientific">Smittium megazygosporum</name>
    <dbReference type="NCBI Taxonomy" id="133381"/>
    <lineage>
        <taxon>Eukaryota</taxon>
        <taxon>Fungi</taxon>
        <taxon>Fungi incertae sedis</taxon>
        <taxon>Zoopagomycota</taxon>
        <taxon>Kickxellomycotina</taxon>
        <taxon>Harpellomycetes</taxon>
        <taxon>Harpellales</taxon>
        <taxon>Legeriomycetaceae</taxon>
        <taxon>Smittium</taxon>
    </lineage>
</organism>
<evidence type="ECO:0000313" key="4">
    <source>
        <dbReference type="Proteomes" id="UP000245609"/>
    </source>
</evidence>
<dbReference type="EMBL" id="MBFS01000175">
    <property type="protein sequence ID" value="PVV03973.1"/>
    <property type="molecule type" value="Genomic_DNA"/>
</dbReference>
<feature type="compositionally biased region" description="Basic and acidic residues" evidence="1">
    <location>
        <begin position="1991"/>
        <end position="2001"/>
    </location>
</feature>
<accession>A0A2T9ZH98</accession>
<dbReference type="GO" id="GO:1990116">
    <property type="term" value="P:ribosome-associated ubiquitin-dependent protein catabolic process"/>
    <property type="evidence" value="ECO:0007669"/>
    <property type="project" value="InterPro"/>
</dbReference>
<feature type="region of interest" description="Disordered" evidence="1">
    <location>
        <begin position="1974"/>
        <end position="2001"/>
    </location>
</feature>